<comment type="caution">
    <text evidence="1">The sequence shown here is derived from an EMBL/GenBank/DDBJ whole genome shotgun (WGS) entry which is preliminary data.</text>
</comment>
<dbReference type="PROSITE" id="PS51257">
    <property type="entry name" value="PROKAR_LIPOPROTEIN"/>
    <property type="match status" value="1"/>
</dbReference>
<dbReference type="EMBL" id="MLJW01000107">
    <property type="protein sequence ID" value="OIQ99345.1"/>
    <property type="molecule type" value="Genomic_DNA"/>
</dbReference>
<proteinExistence type="predicted"/>
<evidence type="ECO:0008006" key="2">
    <source>
        <dbReference type="Google" id="ProtNLM"/>
    </source>
</evidence>
<dbReference type="AlphaFoldDB" id="A0A1J5RUC2"/>
<accession>A0A1J5RUC2</accession>
<dbReference type="SUPFAM" id="SSF56935">
    <property type="entry name" value="Porins"/>
    <property type="match status" value="1"/>
</dbReference>
<reference evidence="1" key="1">
    <citation type="submission" date="2016-10" db="EMBL/GenBank/DDBJ databases">
        <title>Sequence of Gallionella enrichment culture.</title>
        <authorList>
            <person name="Poehlein A."/>
            <person name="Muehling M."/>
            <person name="Daniel R."/>
        </authorList>
    </citation>
    <scope>NUCLEOTIDE SEQUENCE</scope>
</reference>
<evidence type="ECO:0000313" key="1">
    <source>
        <dbReference type="EMBL" id="OIQ99345.1"/>
    </source>
</evidence>
<organism evidence="1">
    <name type="scientific">mine drainage metagenome</name>
    <dbReference type="NCBI Taxonomy" id="410659"/>
    <lineage>
        <taxon>unclassified sequences</taxon>
        <taxon>metagenomes</taxon>
        <taxon>ecological metagenomes</taxon>
    </lineage>
</organism>
<sequence length="320" mass="35046">MSLLKHQQLAAALALLSIAYSTPSFACSSCGCTLNSDWTTQGYASGEGTRVDIRFDYFKQTDYRHGTNSVSRNDVQAAGVEVQDTTINRNLTLNLDHGFNQDWAINVQVPMYSRSHGTYGGAYPATDEYLTSSSKGIGDIRVTGRYQGLTADHSSGLTFGLKLPTGETNDTFNDGTTQVDRGLQLGTGTTDLLLGGYHFGNINRNWDYFTQATVQIALNTHRDFRPGNGLNASAGVRYMGFETIIPQLQLNARIEKRESGAQADIPNSGATLLYISPGVTMPINKQMQAFGFLQVPLYQRVNGYQIEPEVLLSAGMRYSF</sequence>
<name>A0A1J5RUC2_9ZZZZ</name>
<gene>
    <name evidence="1" type="ORF">GALL_185820</name>
</gene>
<protein>
    <recommendedName>
        <fullName evidence="2">Lipoprotein</fullName>
    </recommendedName>
</protein>